<dbReference type="EMBL" id="QVTE01000016">
    <property type="protein sequence ID" value="RFU70337.1"/>
    <property type="molecule type" value="Genomic_DNA"/>
</dbReference>
<dbReference type="Proteomes" id="UP000264541">
    <property type="component" value="Unassembled WGS sequence"/>
</dbReference>
<dbReference type="OrthoDB" id="9894421at2"/>
<reference evidence="1 2" key="1">
    <citation type="submission" date="2018-08" db="EMBL/GenBank/DDBJ databases">
        <title>Bacillus chawlae sp. nov., Bacillus glennii sp. nov., and Bacillus saganii sp. nov. Isolated from the Vehicle Assembly Building at Kennedy Space Center where the Viking Spacecraft were Assembled.</title>
        <authorList>
            <person name="Seuylemezian A."/>
            <person name="Vaishampayan P."/>
        </authorList>
    </citation>
    <scope>NUCLEOTIDE SEQUENCE [LARGE SCALE GENOMIC DNA]</scope>
    <source>
        <strain evidence="1 2">V47-23a</strain>
    </source>
</reference>
<dbReference type="RefSeq" id="WP_117325920.1">
    <property type="nucleotide sequence ID" value="NZ_QVTE01000016.1"/>
</dbReference>
<name>A0A372LQY4_9BACI</name>
<proteinExistence type="predicted"/>
<gene>
    <name evidence="1" type="ORF">D0469_06980</name>
</gene>
<comment type="caution">
    <text evidence="1">The sequence shown here is derived from an EMBL/GenBank/DDBJ whole genome shotgun (WGS) entry which is preliminary data.</text>
</comment>
<protein>
    <submittedName>
        <fullName evidence="1">Uncharacterized protein</fullName>
    </submittedName>
</protein>
<dbReference type="AlphaFoldDB" id="A0A372LQY4"/>
<keyword evidence="2" id="KW-1185">Reference proteome</keyword>
<evidence type="ECO:0000313" key="1">
    <source>
        <dbReference type="EMBL" id="RFU70337.1"/>
    </source>
</evidence>
<sequence length="123" mass="14036">MAQMNSRVNASPPLLRIEPFKGMNLSVTPTQIDHSQSPDMLNMNIDERGALNKRTGYERIIPHSLGDGNINGMFLYRKKDGTEIFLFAHGNKLYKGDTVPNWQNERLAKWGDDDLTQTWESEV</sequence>
<accession>A0A372LQY4</accession>
<organism evidence="1 2">
    <name type="scientific">Peribacillus saganii</name>
    <dbReference type="NCBI Taxonomy" id="2303992"/>
    <lineage>
        <taxon>Bacteria</taxon>
        <taxon>Bacillati</taxon>
        <taxon>Bacillota</taxon>
        <taxon>Bacilli</taxon>
        <taxon>Bacillales</taxon>
        <taxon>Bacillaceae</taxon>
        <taxon>Peribacillus</taxon>
    </lineage>
</organism>
<evidence type="ECO:0000313" key="2">
    <source>
        <dbReference type="Proteomes" id="UP000264541"/>
    </source>
</evidence>